<gene>
    <name evidence="2" type="ORF">R3P38DRAFT_3197198</name>
</gene>
<comment type="caution">
    <text evidence="2">The sequence shown here is derived from an EMBL/GenBank/DDBJ whole genome shotgun (WGS) entry which is preliminary data.</text>
</comment>
<dbReference type="EMBL" id="JAWWNJ010000040">
    <property type="protein sequence ID" value="KAK7020778.1"/>
    <property type="molecule type" value="Genomic_DNA"/>
</dbReference>
<organism evidence="2 3">
    <name type="scientific">Favolaschia claudopus</name>
    <dbReference type="NCBI Taxonomy" id="2862362"/>
    <lineage>
        <taxon>Eukaryota</taxon>
        <taxon>Fungi</taxon>
        <taxon>Dikarya</taxon>
        <taxon>Basidiomycota</taxon>
        <taxon>Agaricomycotina</taxon>
        <taxon>Agaricomycetes</taxon>
        <taxon>Agaricomycetidae</taxon>
        <taxon>Agaricales</taxon>
        <taxon>Marasmiineae</taxon>
        <taxon>Mycenaceae</taxon>
        <taxon>Favolaschia</taxon>
    </lineage>
</organism>
<name>A0AAW0B5N7_9AGAR</name>
<sequence>MSSRLRLAPTPTVLTSRITLIRRDFAPPLLPTQHHHQHCSPHSNCAAPRPAAPFARPREVDLSTRLCLQLFSESSDTGQRFIQHNCSLILLVSADEAARGASYYYHRSSLLAPCTTATTLFVPLRIHKLARSLENYDHEKVHLMPFSRPSSSVDAQVSTKVPQPPLPTASLQRTALDPLRPAPKSHLDARDTLLNDALMLHSKPPHFSNPPTLAS</sequence>
<evidence type="ECO:0000313" key="2">
    <source>
        <dbReference type="EMBL" id="KAK7020778.1"/>
    </source>
</evidence>
<accession>A0AAW0B5N7</accession>
<protein>
    <submittedName>
        <fullName evidence="2">Uncharacterized protein</fullName>
    </submittedName>
</protein>
<evidence type="ECO:0000313" key="3">
    <source>
        <dbReference type="Proteomes" id="UP001362999"/>
    </source>
</evidence>
<keyword evidence="3" id="KW-1185">Reference proteome</keyword>
<dbReference type="Proteomes" id="UP001362999">
    <property type="component" value="Unassembled WGS sequence"/>
</dbReference>
<feature type="region of interest" description="Disordered" evidence="1">
    <location>
        <begin position="154"/>
        <end position="186"/>
    </location>
</feature>
<dbReference type="AlphaFoldDB" id="A0AAW0B5N7"/>
<reference evidence="2 3" key="1">
    <citation type="journal article" date="2024" name="J Genomics">
        <title>Draft genome sequencing and assembly of Favolaschia claudopus CIRM-BRFM 2984 isolated from oak limbs.</title>
        <authorList>
            <person name="Navarro D."/>
            <person name="Drula E."/>
            <person name="Chaduli D."/>
            <person name="Cazenave R."/>
            <person name="Ahrendt S."/>
            <person name="Wang J."/>
            <person name="Lipzen A."/>
            <person name="Daum C."/>
            <person name="Barry K."/>
            <person name="Grigoriev I.V."/>
            <person name="Favel A."/>
            <person name="Rosso M.N."/>
            <person name="Martin F."/>
        </authorList>
    </citation>
    <scope>NUCLEOTIDE SEQUENCE [LARGE SCALE GENOMIC DNA]</scope>
    <source>
        <strain evidence="2 3">CIRM-BRFM 2984</strain>
    </source>
</reference>
<evidence type="ECO:0000256" key="1">
    <source>
        <dbReference type="SAM" id="MobiDB-lite"/>
    </source>
</evidence>
<proteinExistence type="predicted"/>